<dbReference type="PROSITE" id="PS51450">
    <property type="entry name" value="LRR"/>
    <property type="match status" value="1"/>
</dbReference>
<dbReference type="InterPro" id="IPR018222">
    <property type="entry name" value="Nuclear_transport_factor_2_euk"/>
</dbReference>
<feature type="region of interest" description="Disordered" evidence="11">
    <location>
        <begin position="416"/>
        <end position="435"/>
    </location>
</feature>
<evidence type="ECO:0000256" key="8">
    <source>
        <dbReference type="ARBA" id="ARBA00023242"/>
    </source>
</evidence>
<dbReference type="Pfam" id="PF24048">
    <property type="entry name" value="LRR_NXF1-5"/>
    <property type="match status" value="1"/>
</dbReference>
<dbReference type="Pfam" id="PF22602">
    <property type="entry name" value="NXF_NTF2"/>
    <property type="match status" value="1"/>
</dbReference>
<dbReference type="Gene3D" id="3.80.10.10">
    <property type="entry name" value="Ribonuclease Inhibitor"/>
    <property type="match status" value="1"/>
</dbReference>
<evidence type="ECO:0000256" key="3">
    <source>
        <dbReference type="ARBA" id="ARBA00022448"/>
    </source>
</evidence>
<gene>
    <name evidence="14" type="ORF">WHR41_07165</name>
</gene>
<name>A0AB34KGE9_9PEZI</name>
<feature type="region of interest" description="Disordered" evidence="11">
    <location>
        <begin position="1"/>
        <end position="57"/>
    </location>
</feature>
<evidence type="ECO:0000256" key="9">
    <source>
        <dbReference type="ARBA" id="ARBA00055253"/>
    </source>
</evidence>
<keyword evidence="15" id="KW-1185">Reference proteome</keyword>
<dbReference type="InterPro" id="IPR032675">
    <property type="entry name" value="LRR_dom_sf"/>
</dbReference>
<dbReference type="GO" id="GO:0003723">
    <property type="term" value="F:RNA binding"/>
    <property type="evidence" value="ECO:0007669"/>
    <property type="project" value="TreeGrafter"/>
</dbReference>
<comment type="similarity">
    <text evidence="2">Belongs to the NXF family.</text>
</comment>
<feature type="compositionally biased region" description="Low complexity" evidence="11">
    <location>
        <begin position="1"/>
        <end position="14"/>
    </location>
</feature>
<comment type="function">
    <text evidence="9">Involved in the export of mRNA from the nucleus to the cytoplasm.</text>
</comment>
<evidence type="ECO:0000313" key="15">
    <source>
        <dbReference type="Proteomes" id="UP000803884"/>
    </source>
</evidence>
<sequence length="652" mass="70932">MVARANRASKNASRGPAATRRDRTKVDRDGDLSMDGPVKGRGGRVGKASGASNARKDLTAGKAKGGILSAASQRAILKHAGAGDVAMLGSRTVPSRGLTELKVTNWNKSKASTNPDGGVSSLISWLEKKASNRLSSRVRTVKIKKSQVEGEDLIVSVPAEDAGAVLRLDGWQWAGVNVKVERIGGDAGGLGGSKTEQTRDMIKGVLERRYNIESKFLDLSILRQDEKLKEQSIFNVRSTAGKFFPAMMRVLEGAFETAKDKDEAVQSVSLANNELSDLTAISTLPQTLPKLKNLDLSNNKFEKLGQLALWKKRFYHLEQIILTGNPIEQAEPDYASSIIQWFPNLRTLNGIQVRTEEDIANRSKVPDLPFPIRSPAFQDEGGIAEGFIRNFIAGFDTDRAALTAMYYDEQSDFSYSVNTQAPRDPSNTEQTEKQEWGDYIKNSRNLKKISQLPARQNRLFRGPQAVSDVFAAFPKTKHADLATEAKKYMIEAHIQPGVPDPSGASQSGVDGFFISIHGEFDELDSATGQPKKKRSFDRTFILGPGGPSGVRIVNDILTVRAYGGAQAFDPDNFEGANGPAAAASAPEGVPQLPAGLSIEMAEQMCLELQKQTRMTIGYAKECLEQVNWDFPTALQAFESVKANLPPDAFVAA</sequence>
<dbReference type="InterPro" id="IPR057125">
    <property type="entry name" value="NXF1/2/3/5-like_LRR"/>
</dbReference>
<dbReference type="GeneID" id="96008608"/>
<reference evidence="14 15" key="1">
    <citation type="journal article" date="2020" name="Microbiol. Resour. Announc.">
        <title>Draft Genome Sequence of a Cladosporium Species Isolated from the Mesophotic Ascidian Didemnum maculosum.</title>
        <authorList>
            <person name="Gioti A."/>
            <person name="Siaperas R."/>
            <person name="Nikolaivits E."/>
            <person name="Le Goff G."/>
            <person name="Ouazzani J."/>
            <person name="Kotoulas G."/>
            <person name="Topakas E."/>
        </authorList>
    </citation>
    <scope>NUCLEOTIDE SEQUENCE [LARGE SCALE GENOMIC DNA]</scope>
    <source>
        <strain evidence="14 15">TM138-S3</strain>
    </source>
</reference>
<evidence type="ECO:0000259" key="12">
    <source>
        <dbReference type="PROSITE" id="PS50177"/>
    </source>
</evidence>
<dbReference type="InterPro" id="IPR002075">
    <property type="entry name" value="NTF2_dom"/>
</dbReference>
<dbReference type="SUPFAM" id="SSF52058">
    <property type="entry name" value="L domain-like"/>
    <property type="match status" value="1"/>
</dbReference>
<dbReference type="AlphaFoldDB" id="A0AB34KGE9"/>
<evidence type="ECO:0000256" key="1">
    <source>
        <dbReference type="ARBA" id="ARBA00004123"/>
    </source>
</evidence>
<dbReference type="FunFam" id="3.10.450.50:FF:000013">
    <property type="entry name" value="mRNA export factor mex67"/>
    <property type="match status" value="1"/>
</dbReference>
<keyword evidence="7" id="KW-0509">mRNA transport</keyword>
<feature type="compositionally biased region" description="Polar residues" evidence="11">
    <location>
        <begin position="416"/>
        <end position="429"/>
    </location>
</feature>
<dbReference type="SUPFAM" id="SSF46934">
    <property type="entry name" value="UBA-like"/>
    <property type="match status" value="1"/>
</dbReference>
<dbReference type="FunFam" id="3.80.10.10:FF:000296">
    <property type="entry name" value="mRNA export factor MEX67"/>
    <property type="match status" value="1"/>
</dbReference>
<evidence type="ECO:0000256" key="5">
    <source>
        <dbReference type="ARBA" id="ARBA00022614"/>
    </source>
</evidence>
<accession>A0AB34KGE9</accession>
<comment type="subcellular location">
    <subcellularLocation>
        <location evidence="1">Nucleus</location>
    </subcellularLocation>
</comment>
<dbReference type="PROSITE" id="PS50177">
    <property type="entry name" value="NTF2_DOMAIN"/>
    <property type="match status" value="1"/>
</dbReference>
<dbReference type="InterPro" id="IPR005637">
    <property type="entry name" value="TAP_C_dom"/>
</dbReference>
<keyword evidence="8" id="KW-0539">Nucleus</keyword>
<dbReference type="Proteomes" id="UP000803884">
    <property type="component" value="Unassembled WGS sequence"/>
</dbReference>
<feature type="domain" description="NTF2" evidence="12">
    <location>
        <begin position="383"/>
        <end position="559"/>
    </location>
</feature>
<comment type="caution">
    <text evidence="14">The sequence shown here is derived from an EMBL/GenBank/DDBJ whole genome shotgun (WGS) entry which is preliminary data.</text>
</comment>
<evidence type="ECO:0000256" key="4">
    <source>
        <dbReference type="ARBA" id="ARBA00022490"/>
    </source>
</evidence>
<dbReference type="Pfam" id="PF03943">
    <property type="entry name" value="TAP_C"/>
    <property type="match status" value="1"/>
</dbReference>
<dbReference type="PANTHER" id="PTHR10662">
    <property type="entry name" value="NUCLEAR RNA EXPORT FACTOR"/>
    <property type="match status" value="1"/>
</dbReference>
<dbReference type="GO" id="GO:0005634">
    <property type="term" value="C:nucleus"/>
    <property type="evidence" value="ECO:0007669"/>
    <property type="project" value="UniProtKB-SubCell"/>
</dbReference>
<dbReference type="EMBL" id="JAAQHG020000031">
    <property type="protein sequence ID" value="KAL1583798.1"/>
    <property type="molecule type" value="Genomic_DNA"/>
</dbReference>
<dbReference type="PANTHER" id="PTHR10662:SF22">
    <property type="entry name" value="NUCLEAR RNA EXPORT FACTOR 1"/>
    <property type="match status" value="1"/>
</dbReference>
<evidence type="ECO:0000313" key="14">
    <source>
        <dbReference type="EMBL" id="KAL1583798.1"/>
    </source>
</evidence>
<dbReference type="InterPro" id="IPR032710">
    <property type="entry name" value="NTF2-like_dom_sf"/>
</dbReference>
<dbReference type="SUPFAM" id="SSF54427">
    <property type="entry name" value="NTF2-like"/>
    <property type="match status" value="1"/>
</dbReference>
<evidence type="ECO:0000256" key="10">
    <source>
        <dbReference type="ARBA" id="ARBA00069694"/>
    </source>
</evidence>
<evidence type="ECO:0000259" key="13">
    <source>
        <dbReference type="PROSITE" id="PS51281"/>
    </source>
</evidence>
<evidence type="ECO:0000256" key="6">
    <source>
        <dbReference type="ARBA" id="ARBA00022737"/>
    </source>
</evidence>
<dbReference type="InterPro" id="IPR009060">
    <property type="entry name" value="UBA-like_sf"/>
</dbReference>
<keyword evidence="4" id="KW-0963">Cytoplasm</keyword>
<dbReference type="InterPro" id="IPR030217">
    <property type="entry name" value="NXF_fam"/>
</dbReference>
<feature type="compositionally biased region" description="Basic and acidic residues" evidence="11">
    <location>
        <begin position="19"/>
        <end position="31"/>
    </location>
</feature>
<organism evidence="14 15">
    <name type="scientific">Cladosporium halotolerans</name>
    <dbReference type="NCBI Taxonomy" id="1052096"/>
    <lineage>
        <taxon>Eukaryota</taxon>
        <taxon>Fungi</taxon>
        <taxon>Dikarya</taxon>
        <taxon>Ascomycota</taxon>
        <taxon>Pezizomycotina</taxon>
        <taxon>Dothideomycetes</taxon>
        <taxon>Dothideomycetidae</taxon>
        <taxon>Cladosporiales</taxon>
        <taxon>Cladosporiaceae</taxon>
        <taxon>Cladosporium</taxon>
    </lineage>
</organism>
<evidence type="ECO:0000256" key="11">
    <source>
        <dbReference type="SAM" id="MobiDB-lite"/>
    </source>
</evidence>
<dbReference type="CDD" id="cd14342">
    <property type="entry name" value="UBA_TAP-C"/>
    <property type="match status" value="1"/>
</dbReference>
<feature type="domain" description="TAP-C" evidence="13">
    <location>
        <begin position="599"/>
        <end position="652"/>
    </location>
</feature>
<dbReference type="PROSITE" id="PS51281">
    <property type="entry name" value="TAP_C"/>
    <property type="match status" value="1"/>
</dbReference>
<dbReference type="Gene3D" id="1.10.8.10">
    <property type="entry name" value="DNA helicase RuvA subunit, C-terminal domain"/>
    <property type="match status" value="1"/>
</dbReference>
<keyword evidence="5" id="KW-0433">Leucine-rich repeat</keyword>
<dbReference type="RefSeq" id="XP_069226904.1">
    <property type="nucleotide sequence ID" value="XM_069375770.1"/>
</dbReference>
<keyword evidence="6" id="KW-0677">Repeat</keyword>
<dbReference type="GO" id="GO:0016973">
    <property type="term" value="P:poly(A)+ mRNA export from nucleus"/>
    <property type="evidence" value="ECO:0007669"/>
    <property type="project" value="TreeGrafter"/>
</dbReference>
<proteinExistence type="inferred from homology"/>
<evidence type="ECO:0000256" key="7">
    <source>
        <dbReference type="ARBA" id="ARBA00022816"/>
    </source>
</evidence>
<protein>
    <recommendedName>
        <fullName evidence="10">mRNA export factor MEX67</fullName>
    </recommendedName>
</protein>
<dbReference type="Gene3D" id="3.10.450.50">
    <property type="match status" value="1"/>
</dbReference>
<dbReference type="InterPro" id="IPR001611">
    <property type="entry name" value="Leu-rich_rpt"/>
</dbReference>
<evidence type="ECO:0000256" key="2">
    <source>
        <dbReference type="ARBA" id="ARBA00009285"/>
    </source>
</evidence>
<keyword evidence="3" id="KW-0813">Transport</keyword>
<dbReference type="SMART" id="SM00804">
    <property type="entry name" value="TAP_C"/>
    <property type="match status" value="1"/>
</dbReference>